<dbReference type="Proteomes" id="UP001156664">
    <property type="component" value="Unassembled WGS sequence"/>
</dbReference>
<comment type="caution">
    <text evidence="2">The sequence shown here is derived from an EMBL/GenBank/DDBJ whole genome shotgun (WGS) entry which is preliminary data.</text>
</comment>
<evidence type="ECO:0000313" key="2">
    <source>
        <dbReference type="EMBL" id="GLR25884.1"/>
    </source>
</evidence>
<gene>
    <name evidence="2" type="ORF">GCM10007875_09720</name>
</gene>
<evidence type="ECO:0000313" key="3">
    <source>
        <dbReference type="Proteomes" id="UP001156664"/>
    </source>
</evidence>
<feature type="region of interest" description="Disordered" evidence="1">
    <location>
        <begin position="28"/>
        <end position="90"/>
    </location>
</feature>
<evidence type="ECO:0000256" key="1">
    <source>
        <dbReference type="SAM" id="MobiDB-lite"/>
    </source>
</evidence>
<name>A0ABQ5YMS0_9BURK</name>
<dbReference type="EMBL" id="BSOJ01000009">
    <property type="protein sequence ID" value="GLR25884.1"/>
    <property type="molecule type" value="Genomic_DNA"/>
</dbReference>
<sequence>MKVTNTMVVALSVGLLALTAGCSKLEQANGGKGYAGKADTPAYSGNGGKFSANDFTPGDKTSWQEALTNRSKGQNEYNRTPPRDTVSNNK</sequence>
<proteinExistence type="predicted"/>
<reference evidence="3" key="1">
    <citation type="journal article" date="2019" name="Int. J. Syst. Evol. Microbiol.">
        <title>The Global Catalogue of Microorganisms (GCM) 10K type strain sequencing project: providing services to taxonomists for standard genome sequencing and annotation.</title>
        <authorList>
            <consortium name="The Broad Institute Genomics Platform"/>
            <consortium name="The Broad Institute Genome Sequencing Center for Infectious Disease"/>
            <person name="Wu L."/>
            <person name="Ma J."/>
        </authorList>
    </citation>
    <scope>NUCLEOTIDE SEQUENCE [LARGE SCALE GENOMIC DNA]</scope>
    <source>
        <strain evidence="3">NBRC 105857</strain>
    </source>
</reference>
<organism evidence="2 3">
    <name type="scientific">Limnobacter litoralis</name>
    <dbReference type="NCBI Taxonomy" id="481366"/>
    <lineage>
        <taxon>Bacteria</taxon>
        <taxon>Pseudomonadati</taxon>
        <taxon>Pseudomonadota</taxon>
        <taxon>Betaproteobacteria</taxon>
        <taxon>Burkholderiales</taxon>
        <taxon>Burkholderiaceae</taxon>
        <taxon>Limnobacter</taxon>
    </lineage>
</organism>
<feature type="compositionally biased region" description="Polar residues" evidence="1">
    <location>
        <begin position="59"/>
        <end position="78"/>
    </location>
</feature>
<evidence type="ECO:0008006" key="4">
    <source>
        <dbReference type="Google" id="ProtNLM"/>
    </source>
</evidence>
<keyword evidence="3" id="KW-1185">Reference proteome</keyword>
<protein>
    <recommendedName>
        <fullName evidence="4">Lipoprotein</fullName>
    </recommendedName>
</protein>
<dbReference type="PROSITE" id="PS51257">
    <property type="entry name" value="PROKAR_LIPOPROTEIN"/>
    <property type="match status" value="1"/>
</dbReference>
<dbReference type="RefSeq" id="WP_284280325.1">
    <property type="nucleotide sequence ID" value="NZ_BSOJ01000009.1"/>
</dbReference>
<accession>A0ABQ5YMS0</accession>